<reference evidence="1" key="1">
    <citation type="journal article" date="2022" name="G3 (Bethesda)">
        <title>High quality genome of the basidiomycete yeast Dioszegia hungarica PDD-24b-2 isolated from cloud water.</title>
        <authorList>
            <person name="Jarrige D."/>
            <person name="Haridas S."/>
            <person name="Bleykasten-Grosshans C."/>
            <person name="Joly M."/>
            <person name="Nadalig T."/>
            <person name="Sancelme M."/>
            <person name="Vuilleumier S."/>
            <person name="Grigoriev I.V."/>
            <person name="Amato P."/>
            <person name="Bringel F."/>
        </authorList>
    </citation>
    <scope>NUCLEOTIDE SEQUENCE</scope>
    <source>
        <strain evidence="1">PDD-24b-2</strain>
    </source>
</reference>
<gene>
    <name evidence="1" type="ORF">MKK02DRAFT_30925</name>
</gene>
<dbReference type="EMBL" id="JAKWFO010000016">
    <property type="protein sequence ID" value="KAI9631956.1"/>
    <property type="molecule type" value="Genomic_DNA"/>
</dbReference>
<sequence length="348" mass="36816">MTTDITAWISRPASQIQSGTAQDKGRRSCRLPRAALTSVALAAASALAMVDLGQPASSHITFCFALKAEKRTIATAIAILAATSNTFLRIRKPGIAMLCQLYRAARIGACPAQPAGHLTGANGSWPWLLFTATAELDGACWRDGSRESHWEYLSIAVSPAPRPPTSAFHIHYATMSLRTVNTQQLTNIGAGSVPCMETGWPGATYGQSGVRANETLQIVFKGTPPFFLTNTICENQYQRANCWCGVANLNLTGNAYNWTVSTFPNTANGNSQPSELFAQGLGHSLVWTAIQRNSTGGLSSAFSYSPNFTLSSTSYDTSDASPTTGKPAIGVTGLSVLMLAVLGVMGGL</sequence>
<name>A0AA38H1L1_9TREE</name>
<organism evidence="1 2">
    <name type="scientific">Dioszegia hungarica</name>
    <dbReference type="NCBI Taxonomy" id="4972"/>
    <lineage>
        <taxon>Eukaryota</taxon>
        <taxon>Fungi</taxon>
        <taxon>Dikarya</taxon>
        <taxon>Basidiomycota</taxon>
        <taxon>Agaricomycotina</taxon>
        <taxon>Tremellomycetes</taxon>
        <taxon>Tremellales</taxon>
        <taxon>Bulleribasidiaceae</taxon>
        <taxon>Dioszegia</taxon>
    </lineage>
</organism>
<protein>
    <submittedName>
        <fullName evidence="1">Uncharacterized protein</fullName>
    </submittedName>
</protein>
<comment type="caution">
    <text evidence="1">The sequence shown here is derived from an EMBL/GenBank/DDBJ whole genome shotgun (WGS) entry which is preliminary data.</text>
</comment>
<keyword evidence="2" id="KW-1185">Reference proteome</keyword>
<dbReference type="AlphaFoldDB" id="A0AA38H1L1"/>
<evidence type="ECO:0000313" key="2">
    <source>
        <dbReference type="Proteomes" id="UP001164286"/>
    </source>
</evidence>
<dbReference type="Proteomes" id="UP001164286">
    <property type="component" value="Unassembled WGS sequence"/>
</dbReference>
<evidence type="ECO:0000313" key="1">
    <source>
        <dbReference type="EMBL" id="KAI9631956.1"/>
    </source>
</evidence>
<proteinExistence type="predicted"/>
<dbReference type="RefSeq" id="XP_052941733.1">
    <property type="nucleotide sequence ID" value="XM_053088171.1"/>
</dbReference>
<dbReference type="GeneID" id="77727376"/>
<accession>A0AA38H1L1</accession>